<feature type="binding site" evidence="15">
    <location>
        <position position="457"/>
    </location>
    <ligand>
        <name>Mg(2+)</name>
        <dbReference type="ChEBI" id="CHEBI:18420"/>
        <note>shared with alpha subunit</note>
    </ligand>
</feature>
<evidence type="ECO:0000256" key="7">
    <source>
        <dbReference type="ARBA" id="ARBA00022723"/>
    </source>
</evidence>
<evidence type="ECO:0000259" key="19">
    <source>
        <dbReference type="PROSITE" id="PS51483"/>
    </source>
</evidence>
<keyword evidence="7 15" id="KW-0479">Metal-binding</keyword>
<reference evidence="20 21" key="1">
    <citation type="submission" date="2019-04" db="EMBL/GenBank/DDBJ databases">
        <authorList>
            <person name="Van Vliet M D."/>
        </authorList>
    </citation>
    <scope>NUCLEOTIDE SEQUENCE [LARGE SCALE GENOMIC DNA]</scope>
    <source>
        <strain evidence="20 21">F1</strain>
    </source>
</reference>
<dbReference type="InterPro" id="IPR005121">
    <property type="entry name" value="Fdx_antiC-bd"/>
</dbReference>
<keyword evidence="5 16" id="KW-0820">tRNA-binding</keyword>
<evidence type="ECO:0000256" key="11">
    <source>
        <dbReference type="ARBA" id="ARBA00022884"/>
    </source>
</evidence>
<evidence type="ECO:0000256" key="9">
    <source>
        <dbReference type="ARBA" id="ARBA00022840"/>
    </source>
</evidence>
<dbReference type="FunFam" id="2.40.50.140:FF:000045">
    <property type="entry name" value="Phenylalanine--tRNA ligase beta subunit"/>
    <property type="match status" value="1"/>
</dbReference>
<dbReference type="InterPro" id="IPR009061">
    <property type="entry name" value="DNA-bd_dom_put_sf"/>
</dbReference>
<evidence type="ECO:0000256" key="13">
    <source>
        <dbReference type="ARBA" id="ARBA00023146"/>
    </source>
</evidence>
<proteinExistence type="inferred from homology"/>
<dbReference type="Pfam" id="PF03483">
    <property type="entry name" value="B3_4"/>
    <property type="match status" value="1"/>
</dbReference>
<feature type="binding site" evidence="15">
    <location>
        <position position="467"/>
    </location>
    <ligand>
        <name>Mg(2+)</name>
        <dbReference type="ChEBI" id="CHEBI:18420"/>
        <note>shared with alpha subunit</note>
    </ligand>
</feature>
<keyword evidence="13 15" id="KW-0030">Aminoacyl-tRNA synthetase</keyword>
<evidence type="ECO:0000256" key="15">
    <source>
        <dbReference type="HAMAP-Rule" id="MF_00283"/>
    </source>
</evidence>
<dbReference type="PANTHER" id="PTHR10947">
    <property type="entry name" value="PHENYLALANYL-TRNA SYNTHETASE BETA CHAIN AND LEUCINE-RICH REPEAT-CONTAINING PROTEIN 47"/>
    <property type="match status" value="1"/>
</dbReference>
<feature type="domain" description="TRNA-binding" evidence="17">
    <location>
        <begin position="39"/>
        <end position="148"/>
    </location>
</feature>
<dbReference type="Pfam" id="PF03484">
    <property type="entry name" value="B5"/>
    <property type="match status" value="1"/>
</dbReference>
<keyword evidence="6 15" id="KW-0436">Ligase</keyword>
<dbReference type="InterPro" id="IPR045864">
    <property type="entry name" value="aa-tRNA-synth_II/BPL/LPL"/>
</dbReference>
<dbReference type="InterPro" id="IPR005146">
    <property type="entry name" value="B3/B4_tRNA-bd"/>
</dbReference>
<feature type="domain" description="B5" evidence="19">
    <location>
        <begin position="402"/>
        <end position="479"/>
    </location>
</feature>
<evidence type="ECO:0000313" key="20">
    <source>
        <dbReference type="EMBL" id="VGO16746.1"/>
    </source>
</evidence>
<dbReference type="GO" id="GO:0004826">
    <property type="term" value="F:phenylalanine-tRNA ligase activity"/>
    <property type="evidence" value="ECO:0007669"/>
    <property type="project" value="UniProtKB-UniRule"/>
</dbReference>
<keyword evidence="4 15" id="KW-0963">Cytoplasm</keyword>
<feature type="binding site" evidence="15">
    <location>
        <position position="466"/>
    </location>
    <ligand>
        <name>Mg(2+)</name>
        <dbReference type="ChEBI" id="CHEBI:18420"/>
        <note>shared with alpha subunit</note>
    </ligand>
</feature>
<dbReference type="HAMAP" id="MF_00283">
    <property type="entry name" value="Phe_tRNA_synth_beta1"/>
    <property type="match status" value="1"/>
</dbReference>
<dbReference type="RefSeq" id="WP_136082272.1">
    <property type="nucleotide sequence ID" value="NZ_CAAHFG010000004.1"/>
</dbReference>
<dbReference type="Proteomes" id="UP000366872">
    <property type="component" value="Unassembled WGS sequence"/>
</dbReference>
<dbReference type="EMBL" id="CAAHFG010000004">
    <property type="protein sequence ID" value="VGO16746.1"/>
    <property type="molecule type" value="Genomic_DNA"/>
</dbReference>
<dbReference type="NCBIfam" id="TIGR00472">
    <property type="entry name" value="pheT_bact"/>
    <property type="match status" value="1"/>
</dbReference>
<dbReference type="PANTHER" id="PTHR10947:SF0">
    <property type="entry name" value="PHENYLALANINE--TRNA LIGASE BETA SUBUNIT"/>
    <property type="match status" value="1"/>
</dbReference>
<dbReference type="PROSITE" id="PS50886">
    <property type="entry name" value="TRBD"/>
    <property type="match status" value="1"/>
</dbReference>
<dbReference type="InterPro" id="IPR033714">
    <property type="entry name" value="tRNA_bind_bactPheRS"/>
</dbReference>
<dbReference type="SUPFAM" id="SSF55681">
    <property type="entry name" value="Class II aaRS and biotin synthetases"/>
    <property type="match status" value="1"/>
</dbReference>
<dbReference type="FunFam" id="3.30.70.380:FF:000001">
    <property type="entry name" value="Phenylalanine--tRNA ligase beta subunit"/>
    <property type="match status" value="1"/>
</dbReference>
<comment type="catalytic activity">
    <reaction evidence="14 15">
        <text>tRNA(Phe) + L-phenylalanine + ATP = L-phenylalanyl-tRNA(Phe) + AMP + diphosphate + H(+)</text>
        <dbReference type="Rhea" id="RHEA:19413"/>
        <dbReference type="Rhea" id="RHEA-COMP:9668"/>
        <dbReference type="Rhea" id="RHEA-COMP:9699"/>
        <dbReference type="ChEBI" id="CHEBI:15378"/>
        <dbReference type="ChEBI" id="CHEBI:30616"/>
        <dbReference type="ChEBI" id="CHEBI:33019"/>
        <dbReference type="ChEBI" id="CHEBI:58095"/>
        <dbReference type="ChEBI" id="CHEBI:78442"/>
        <dbReference type="ChEBI" id="CHEBI:78531"/>
        <dbReference type="ChEBI" id="CHEBI:456215"/>
        <dbReference type="EC" id="6.1.1.20"/>
    </reaction>
</comment>
<dbReference type="InterPro" id="IPR045060">
    <property type="entry name" value="Phe-tRNA-ligase_IIc_bsu"/>
</dbReference>
<dbReference type="FunFam" id="3.50.40.10:FF:000001">
    <property type="entry name" value="Phenylalanine--tRNA ligase beta subunit"/>
    <property type="match status" value="1"/>
</dbReference>
<evidence type="ECO:0000256" key="1">
    <source>
        <dbReference type="ARBA" id="ARBA00004496"/>
    </source>
</evidence>
<dbReference type="GO" id="GO:0000287">
    <property type="term" value="F:magnesium ion binding"/>
    <property type="evidence" value="ECO:0007669"/>
    <property type="project" value="UniProtKB-UniRule"/>
</dbReference>
<dbReference type="InterPro" id="IPR002547">
    <property type="entry name" value="tRNA-bd_dom"/>
</dbReference>
<dbReference type="SUPFAM" id="SSF46955">
    <property type="entry name" value="Putative DNA-binding domain"/>
    <property type="match status" value="1"/>
</dbReference>
<dbReference type="Pfam" id="PF03147">
    <property type="entry name" value="FDX-ACB"/>
    <property type="match status" value="1"/>
</dbReference>
<feature type="domain" description="FDX-ACB" evidence="18">
    <location>
        <begin position="707"/>
        <end position="800"/>
    </location>
</feature>
<sequence length="802" mass="87812">MKVPVSWLKEYVDFEDTIEGLADKLTFAGLEVEAIETIGSDFEGVVVGQVTQVEPHPGADKLRLCTVEYGAEETMRVVCGAPNVEVGGKYPFAPVGTTLPGGFTLKKAKIRGEVSMGMLCAKDELGLGEDHSGLLVLDAGLEPGTPFVKVWGAPETVIELEITPNRPDCLSMLGVAREMAVLYGTELKMPAIEIYETDEDVNAEISVRIDDEAKCPRYTARVMKGAKIAPSPDWMQQRLEAAGIRPISNVVDITNYVMLETGHPLHAFDKNTVAGNQIIVRTAKPGEKMHTLDDTERELTEEMLVIADAEKASAVAGVMGGADSEIKADSSTILLEAAAFETSTIRHTAKKLGMITDASYRFQRGVNTDSVEWASRRAAALTCELTGATLCKGIVDVYPGTREQIKIPFSYQRIERMIGAEISADEMNAIFGKLEIGIESTESKSTAVALVPAFRLDLEREVDLVEEIARIHGVDNIPAKTPLAKVIPEADDSRVRAIAGLRNVLQGLGVGEIMNYTLVNHPLLDLFNKENRESREELPHPISKDQSVIRTSLIPQLVESLGRNHSRQINEACFYELGRVVNRVDGAPVQTETVSLGMMGPVGRSLLEKRAPVKDEEMFVWMKGLVEKLLSAQKLDTVSFKAEDRPEYEAGKAISILVDNETVGHMGLVNKTARGEWRLSGPVAAGEINLEALLKNVSEISKTKDLAQFPSMSRDIALILDESVRHEDVVALIEKANPQNLECFGLFDFYQGKGIESGKKSLAYTFVYRSAKQTLTDKKVNKVHQKLADFLCQQLGASLRDS</sequence>
<comment type="cofactor">
    <cofactor evidence="15">
        <name>Mg(2+)</name>
        <dbReference type="ChEBI" id="CHEBI:18420"/>
    </cofactor>
    <text evidence="15">Binds 2 magnesium ions per tetramer.</text>
</comment>
<evidence type="ECO:0000256" key="3">
    <source>
        <dbReference type="ARBA" id="ARBA00011209"/>
    </source>
</evidence>
<keyword evidence="10 15" id="KW-0460">Magnesium</keyword>
<dbReference type="InterPro" id="IPR041616">
    <property type="entry name" value="PheRS_beta_core"/>
</dbReference>
<keyword evidence="12 15" id="KW-0648">Protein biosynthesis</keyword>
<evidence type="ECO:0000259" key="17">
    <source>
        <dbReference type="PROSITE" id="PS50886"/>
    </source>
</evidence>
<dbReference type="GO" id="GO:0000049">
    <property type="term" value="F:tRNA binding"/>
    <property type="evidence" value="ECO:0007669"/>
    <property type="project" value="UniProtKB-UniRule"/>
</dbReference>
<evidence type="ECO:0000256" key="4">
    <source>
        <dbReference type="ARBA" id="ARBA00022490"/>
    </source>
</evidence>
<evidence type="ECO:0000256" key="2">
    <source>
        <dbReference type="ARBA" id="ARBA00008653"/>
    </source>
</evidence>
<organism evidence="20 21">
    <name type="scientific">Pontiella desulfatans</name>
    <dbReference type="NCBI Taxonomy" id="2750659"/>
    <lineage>
        <taxon>Bacteria</taxon>
        <taxon>Pseudomonadati</taxon>
        <taxon>Kiritimatiellota</taxon>
        <taxon>Kiritimatiellia</taxon>
        <taxon>Kiritimatiellales</taxon>
        <taxon>Pontiellaceae</taxon>
        <taxon>Pontiella</taxon>
    </lineage>
</organism>
<feature type="binding site" evidence="15">
    <location>
        <position position="463"/>
    </location>
    <ligand>
        <name>Mg(2+)</name>
        <dbReference type="ChEBI" id="CHEBI:18420"/>
        <note>shared with alpha subunit</note>
    </ligand>
</feature>
<dbReference type="Gene3D" id="3.30.930.10">
    <property type="entry name" value="Bira Bifunctional Protein, Domain 2"/>
    <property type="match status" value="1"/>
</dbReference>
<dbReference type="InterPro" id="IPR012340">
    <property type="entry name" value="NA-bd_OB-fold"/>
</dbReference>
<dbReference type="Gene3D" id="3.30.70.380">
    <property type="entry name" value="Ferrodoxin-fold anticodon-binding domain"/>
    <property type="match status" value="1"/>
</dbReference>
<keyword evidence="8 15" id="KW-0547">Nucleotide-binding</keyword>
<dbReference type="PROSITE" id="PS51483">
    <property type="entry name" value="B5"/>
    <property type="match status" value="1"/>
</dbReference>
<evidence type="ECO:0000256" key="6">
    <source>
        <dbReference type="ARBA" id="ARBA00022598"/>
    </source>
</evidence>
<dbReference type="Gene3D" id="3.30.56.10">
    <property type="match status" value="2"/>
</dbReference>
<dbReference type="SUPFAM" id="SSF56037">
    <property type="entry name" value="PheT/TilS domain"/>
    <property type="match status" value="1"/>
</dbReference>
<evidence type="ECO:0000256" key="8">
    <source>
        <dbReference type="ARBA" id="ARBA00022741"/>
    </source>
</evidence>
<gene>
    <name evidence="15 20" type="primary">pheT</name>
    <name evidence="20" type="ORF">PDESU_05338</name>
</gene>
<dbReference type="Gene3D" id="3.50.40.10">
    <property type="entry name" value="Phenylalanyl-trna Synthetase, Chain B, domain 3"/>
    <property type="match status" value="1"/>
</dbReference>
<comment type="similarity">
    <text evidence="2 15">Belongs to the phenylalanyl-tRNA synthetase beta subunit family. Type 1 subfamily.</text>
</comment>
<dbReference type="CDD" id="cd02796">
    <property type="entry name" value="tRNA_bind_bactPheRS"/>
    <property type="match status" value="1"/>
</dbReference>
<dbReference type="Gene3D" id="2.40.50.140">
    <property type="entry name" value="Nucleic acid-binding proteins"/>
    <property type="match status" value="1"/>
</dbReference>
<dbReference type="AlphaFoldDB" id="A0A6C2UBT9"/>
<dbReference type="NCBIfam" id="NF045760">
    <property type="entry name" value="YtpR"/>
    <property type="match status" value="1"/>
</dbReference>
<dbReference type="EC" id="6.1.1.20" evidence="15"/>
<accession>A0A6C2UBT9</accession>
<dbReference type="InterPro" id="IPR005147">
    <property type="entry name" value="tRNA_synthase_B5-dom"/>
</dbReference>
<dbReference type="SUPFAM" id="SSF50249">
    <property type="entry name" value="Nucleic acid-binding proteins"/>
    <property type="match status" value="1"/>
</dbReference>
<dbReference type="SMART" id="SM00874">
    <property type="entry name" value="B5"/>
    <property type="match status" value="1"/>
</dbReference>
<dbReference type="GO" id="GO:0005524">
    <property type="term" value="F:ATP binding"/>
    <property type="evidence" value="ECO:0007669"/>
    <property type="project" value="UniProtKB-UniRule"/>
</dbReference>
<dbReference type="GO" id="GO:0009328">
    <property type="term" value="C:phenylalanine-tRNA ligase complex"/>
    <property type="evidence" value="ECO:0007669"/>
    <property type="project" value="TreeGrafter"/>
</dbReference>
<dbReference type="PROSITE" id="PS51447">
    <property type="entry name" value="FDX_ACB"/>
    <property type="match status" value="1"/>
</dbReference>
<name>A0A6C2UBT9_PONDE</name>
<dbReference type="InterPro" id="IPR004532">
    <property type="entry name" value="Phe-tRNA-ligase_IIc_bsu_bact"/>
</dbReference>
<keyword evidence="11 16" id="KW-0694">RNA-binding</keyword>
<dbReference type="SMART" id="SM00896">
    <property type="entry name" value="FDX-ACB"/>
    <property type="match status" value="1"/>
</dbReference>
<protein>
    <recommendedName>
        <fullName evidence="15">Phenylalanine--tRNA ligase beta subunit</fullName>
        <ecNumber evidence="15">6.1.1.20</ecNumber>
    </recommendedName>
    <alternativeName>
        <fullName evidence="15">Phenylalanyl-tRNA synthetase beta subunit</fullName>
        <shortName evidence="15">PheRS</shortName>
    </alternativeName>
</protein>
<evidence type="ECO:0000256" key="14">
    <source>
        <dbReference type="ARBA" id="ARBA00049255"/>
    </source>
</evidence>
<dbReference type="SMART" id="SM00873">
    <property type="entry name" value="B3_4"/>
    <property type="match status" value="1"/>
</dbReference>
<keyword evidence="21" id="KW-1185">Reference proteome</keyword>
<dbReference type="GO" id="GO:0006432">
    <property type="term" value="P:phenylalanyl-tRNA aminoacylation"/>
    <property type="evidence" value="ECO:0007669"/>
    <property type="project" value="UniProtKB-UniRule"/>
</dbReference>
<dbReference type="SUPFAM" id="SSF54991">
    <property type="entry name" value="Anticodon-binding domain of PheRS"/>
    <property type="match status" value="1"/>
</dbReference>
<evidence type="ECO:0000313" key="21">
    <source>
        <dbReference type="Proteomes" id="UP000366872"/>
    </source>
</evidence>
<evidence type="ECO:0000256" key="10">
    <source>
        <dbReference type="ARBA" id="ARBA00022842"/>
    </source>
</evidence>
<evidence type="ECO:0000256" key="5">
    <source>
        <dbReference type="ARBA" id="ARBA00022555"/>
    </source>
</evidence>
<evidence type="ECO:0000256" key="12">
    <source>
        <dbReference type="ARBA" id="ARBA00022917"/>
    </source>
</evidence>
<dbReference type="Pfam" id="PF01588">
    <property type="entry name" value="tRNA_bind"/>
    <property type="match status" value="1"/>
</dbReference>
<dbReference type="InterPro" id="IPR036690">
    <property type="entry name" value="Fdx_antiC-bd_sf"/>
</dbReference>
<keyword evidence="9 15" id="KW-0067">ATP-binding</keyword>
<comment type="subcellular location">
    <subcellularLocation>
        <location evidence="1 15">Cytoplasm</location>
    </subcellularLocation>
</comment>
<dbReference type="InterPro" id="IPR020825">
    <property type="entry name" value="Phe-tRNA_synthase-like_B3/B4"/>
</dbReference>
<evidence type="ECO:0000259" key="18">
    <source>
        <dbReference type="PROSITE" id="PS51447"/>
    </source>
</evidence>
<comment type="subunit">
    <text evidence="3 15">Tetramer of two alpha and two beta subunits.</text>
</comment>
<dbReference type="Pfam" id="PF17759">
    <property type="entry name" value="tRNA_synthFbeta"/>
    <property type="match status" value="1"/>
</dbReference>
<evidence type="ECO:0000256" key="16">
    <source>
        <dbReference type="PROSITE-ProRule" id="PRU00209"/>
    </source>
</evidence>